<proteinExistence type="predicted"/>
<dbReference type="RefSeq" id="WP_188447916.1">
    <property type="nucleotide sequence ID" value="NZ_BMDW01000015.1"/>
</dbReference>
<dbReference type="EMBL" id="BMDW01000015">
    <property type="protein sequence ID" value="GGA53406.1"/>
    <property type="molecule type" value="Genomic_DNA"/>
</dbReference>
<evidence type="ECO:0000313" key="4">
    <source>
        <dbReference type="EMBL" id="GGA53406.1"/>
    </source>
</evidence>
<dbReference type="Pfam" id="PF00072">
    <property type="entry name" value="Response_reg"/>
    <property type="match status" value="1"/>
</dbReference>
<dbReference type="InterPro" id="IPR011006">
    <property type="entry name" value="CheY-like_superfamily"/>
</dbReference>
<comment type="caution">
    <text evidence="4">The sequence shown here is derived from an EMBL/GenBank/DDBJ whole genome shotgun (WGS) entry which is preliminary data.</text>
</comment>
<dbReference type="SMART" id="SM00448">
    <property type="entry name" value="REC"/>
    <property type="match status" value="1"/>
</dbReference>
<dbReference type="InterPro" id="IPR001789">
    <property type="entry name" value="Sig_transdc_resp-reg_receiver"/>
</dbReference>
<evidence type="ECO:0000256" key="2">
    <source>
        <dbReference type="PROSITE-ProRule" id="PRU00169"/>
    </source>
</evidence>
<evidence type="ECO:0000313" key="5">
    <source>
        <dbReference type="Proteomes" id="UP000618591"/>
    </source>
</evidence>
<name>A0ABQ1GZ50_9SPHN</name>
<dbReference type="Proteomes" id="UP000618591">
    <property type="component" value="Unassembled WGS sequence"/>
</dbReference>
<feature type="modified residue" description="4-aspartylphosphate" evidence="2">
    <location>
        <position position="48"/>
    </location>
</feature>
<dbReference type="SUPFAM" id="SSF52172">
    <property type="entry name" value="CheY-like"/>
    <property type="match status" value="1"/>
</dbReference>
<evidence type="ECO:0000259" key="3">
    <source>
        <dbReference type="PROSITE" id="PS50110"/>
    </source>
</evidence>
<feature type="domain" description="Response regulatory" evidence="3">
    <location>
        <begin position="1"/>
        <end position="113"/>
    </location>
</feature>
<dbReference type="PROSITE" id="PS50110">
    <property type="entry name" value="RESPONSE_REGULATORY"/>
    <property type="match status" value="1"/>
</dbReference>
<gene>
    <name evidence="4" type="ORF">GCM10011395_24700</name>
</gene>
<reference evidence="5" key="1">
    <citation type="journal article" date="2019" name="Int. J. Syst. Evol. Microbiol.">
        <title>The Global Catalogue of Microorganisms (GCM) 10K type strain sequencing project: providing services to taxonomists for standard genome sequencing and annotation.</title>
        <authorList>
            <consortium name="The Broad Institute Genomics Platform"/>
            <consortium name="The Broad Institute Genome Sequencing Center for Infectious Disease"/>
            <person name="Wu L."/>
            <person name="Ma J."/>
        </authorList>
    </citation>
    <scope>NUCLEOTIDE SEQUENCE [LARGE SCALE GENOMIC DNA]</scope>
    <source>
        <strain evidence="5">CGMCC 1.10106</strain>
    </source>
</reference>
<keyword evidence="5" id="KW-1185">Reference proteome</keyword>
<dbReference type="PANTHER" id="PTHR44591">
    <property type="entry name" value="STRESS RESPONSE REGULATOR PROTEIN 1"/>
    <property type="match status" value="1"/>
</dbReference>
<sequence length="120" mass="12637">MSVIDDDEPVRNALVMALQAFGYTTATYVDADDFLARGREGCGVVVSDVRMPGTNGIELTRILRTEDGNTPVILLTGHADAALLAEAMSAGADALLSKPVALKDMMAEITRTAAFYGLSS</sequence>
<protein>
    <recommendedName>
        <fullName evidence="3">Response regulatory domain-containing protein</fullName>
    </recommendedName>
</protein>
<dbReference type="PANTHER" id="PTHR44591:SF25">
    <property type="entry name" value="CHEMOTAXIS TWO-COMPONENT RESPONSE REGULATOR"/>
    <property type="match status" value="1"/>
</dbReference>
<dbReference type="Gene3D" id="3.40.50.2300">
    <property type="match status" value="1"/>
</dbReference>
<accession>A0ABQ1GZ50</accession>
<evidence type="ECO:0000256" key="1">
    <source>
        <dbReference type="ARBA" id="ARBA00022553"/>
    </source>
</evidence>
<keyword evidence="1 2" id="KW-0597">Phosphoprotein</keyword>
<dbReference type="InterPro" id="IPR050595">
    <property type="entry name" value="Bact_response_regulator"/>
</dbReference>
<organism evidence="4 5">
    <name type="scientific">Sphingomonas psychrolutea</name>
    <dbReference type="NCBI Taxonomy" id="1259676"/>
    <lineage>
        <taxon>Bacteria</taxon>
        <taxon>Pseudomonadati</taxon>
        <taxon>Pseudomonadota</taxon>
        <taxon>Alphaproteobacteria</taxon>
        <taxon>Sphingomonadales</taxon>
        <taxon>Sphingomonadaceae</taxon>
        <taxon>Sphingomonas</taxon>
    </lineage>
</organism>